<dbReference type="Gene3D" id="3.40.710.10">
    <property type="entry name" value="DD-peptidase/beta-lactamase superfamily"/>
    <property type="match status" value="1"/>
</dbReference>
<dbReference type="Pfam" id="PF00144">
    <property type="entry name" value="Beta-lactamase"/>
    <property type="match status" value="1"/>
</dbReference>
<evidence type="ECO:0000313" key="2">
    <source>
        <dbReference type="EMBL" id="MBC3759952.1"/>
    </source>
</evidence>
<accession>A0A923KLY3</accession>
<organism evidence="2 3">
    <name type="scientific">Hyunsoonleella aquatilis</name>
    <dbReference type="NCBI Taxonomy" id="2762758"/>
    <lineage>
        <taxon>Bacteria</taxon>
        <taxon>Pseudomonadati</taxon>
        <taxon>Bacteroidota</taxon>
        <taxon>Flavobacteriia</taxon>
        <taxon>Flavobacteriales</taxon>
        <taxon>Flavobacteriaceae</taxon>
    </lineage>
</organism>
<dbReference type="Proteomes" id="UP000656244">
    <property type="component" value="Unassembled WGS sequence"/>
</dbReference>
<comment type="caution">
    <text evidence="2">The sequence shown here is derived from an EMBL/GenBank/DDBJ whole genome shotgun (WGS) entry which is preliminary data.</text>
</comment>
<evidence type="ECO:0000313" key="3">
    <source>
        <dbReference type="Proteomes" id="UP000656244"/>
    </source>
</evidence>
<dbReference type="EMBL" id="JACNMF010000007">
    <property type="protein sequence ID" value="MBC3759952.1"/>
    <property type="molecule type" value="Genomic_DNA"/>
</dbReference>
<dbReference type="InterPro" id="IPR050491">
    <property type="entry name" value="AmpC-like"/>
</dbReference>
<name>A0A923KLY3_9FLAO</name>
<protein>
    <submittedName>
        <fullName evidence="2">Beta-lactamase family protein</fullName>
    </submittedName>
</protein>
<dbReference type="RefSeq" id="WP_186563925.1">
    <property type="nucleotide sequence ID" value="NZ_JACNMF010000007.1"/>
</dbReference>
<feature type="domain" description="Beta-lactamase-related" evidence="1">
    <location>
        <begin position="41"/>
        <end position="330"/>
    </location>
</feature>
<dbReference type="SUPFAM" id="SSF56601">
    <property type="entry name" value="beta-lactamase/transpeptidase-like"/>
    <property type="match status" value="1"/>
</dbReference>
<gene>
    <name evidence="2" type="ORF">H7U19_16180</name>
</gene>
<dbReference type="InterPro" id="IPR001466">
    <property type="entry name" value="Beta-lactam-related"/>
</dbReference>
<dbReference type="AlphaFoldDB" id="A0A923KLY3"/>
<dbReference type="PANTHER" id="PTHR46825">
    <property type="entry name" value="D-ALANYL-D-ALANINE-CARBOXYPEPTIDASE/ENDOPEPTIDASE AMPH"/>
    <property type="match status" value="1"/>
</dbReference>
<keyword evidence="3" id="KW-1185">Reference proteome</keyword>
<dbReference type="PANTHER" id="PTHR46825:SF7">
    <property type="entry name" value="D-ALANYL-D-ALANINE CARBOXYPEPTIDASE"/>
    <property type="match status" value="1"/>
</dbReference>
<evidence type="ECO:0000259" key="1">
    <source>
        <dbReference type="Pfam" id="PF00144"/>
    </source>
</evidence>
<proteinExistence type="predicted"/>
<reference evidence="2" key="1">
    <citation type="submission" date="2020-08" db="EMBL/GenBank/DDBJ databases">
        <title>Hyunsoonleella sp. strain SJ7 genome sequencing and assembly.</title>
        <authorList>
            <person name="Kim I."/>
        </authorList>
    </citation>
    <scope>NUCLEOTIDE SEQUENCE</scope>
    <source>
        <strain evidence="2">SJ7</strain>
    </source>
</reference>
<sequence length="442" mass="49840">MKKLLILLLVLSTTCFSQQEKYKQLDSLFSLLESKNKTMGSIAVMKNGKMEYTNAIGFQYKTENGQKEATEKSKYRIGSVTKIFTATMIFQLIDENKLFLNDKLSKFYPEIPNASKISIANLLNHSSGLFNVTEEPDFHEWMVRPSSQEKMLDRIKSHKVNFESGEKNAYSNTNYILLGFILESIEGKLYGDILKDKITDKLNLENTYYGGLIDIENGECQSYYIKKGKLKQARETHISNPAGAGAIVSNTTDMVIFINALFNNELISPNSFEAMTGLSKDPYCSGIMFMKKGERTIYGHGGAIDGFQAFLLYAPETKTAVAVTSNATKYATQAMVFHALDASEGKTFQMPNFNRIELSEEEVKRYEGIYENSEFPFDLFFVAKGKTLRAGPNAEQLNNLVATKKDEFSFESMGVTLKFDLENNTVLFNDQTSAPKLFTKKQ</sequence>
<dbReference type="InterPro" id="IPR012338">
    <property type="entry name" value="Beta-lactam/transpept-like"/>
</dbReference>